<dbReference type="PANTHER" id="PTHR23310">
    <property type="entry name" value="ACYL-COA-BINDING PROTEIN, ACBP"/>
    <property type="match status" value="1"/>
</dbReference>
<evidence type="ECO:0000313" key="4">
    <source>
        <dbReference type="EMBL" id="KAF9938022.1"/>
    </source>
</evidence>
<dbReference type="GO" id="GO:0000062">
    <property type="term" value="F:fatty-acyl-CoA binding"/>
    <property type="evidence" value="ECO:0007669"/>
    <property type="project" value="InterPro"/>
</dbReference>
<keyword evidence="5" id="KW-1185">Reference proteome</keyword>
<proteinExistence type="inferred from homology"/>
<evidence type="ECO:0000256" key="2">
    <source>
        <dbReference type="ARBA" id="ARBA00023121"/>
    </source>
</evidence>
<comment type="caution">
    <text evidence="4">The sequence shown here is derived from an EMBL/GenBank/DDBJ whole genome shotgun (WGS) entry which is preliminary data.</text>
</comment>
<dbReference type="InterPro" id="IPR014352">
    <property type="entry name" value="FERM/acyl-CoA-bd_prot_sf"/>
</dbReference>
<keyword evidence="2" id="KW-0446">Lipid-binding</keyword>
<dbReference type="GO" id="GO:0006631">
    <property type="term" value="P:fatty acid metabolic process"/>
    <property type="evidence" value="ECO:0007669"/>
    <property type="project" value="TreeGrafter"/>
</dbReference>
<reference evidence="4" key="1">
    <citation type="journal article" date="2020" name="Fungal Divers.">
        <title>Resolving the Mortierellaceae phylogeny through synthesis of multi-gene phylogenetics and phylogenomics.</title>
        <authorList>
            <person name="Vandepol N."/>
            <person name="Liber J."/>
            <person name="Desiro A."/>
            <person name="Na H."/>
            <person name="Kennedy M."/>
            <person name="Barry K."/>
            <person name="Grigoriev I.V."/>
            <person name="Miller A.N."/>
            <person name="O'Donnell K."/>
            <person name="Stajich J.E."/>
            <person name="Bonito G."/>
        </authorList>
    </citation>
    <scope>NUCLEOTIDE SEQUENCE</scope>
    <source>
        <strain evidence="4">MES-2147</strain>
    </source>
</reference>
<dbReference type="PROSITE" id="PS00880">
    <property type="entry name" value="ACB_1"/>
    <property type="match status" value="1"/>
</dbReference>
<evidence type="ECO:0000256" key="1">
    <source>
        <dbReference type="ARBA" id="ARBA00005567"/>
    </source>
</evidence>
<organism evidence="4 5">
    <name type="scientific">Modicella reniformis</name>
    <dbReference type="NCBI Taxonomy" id="1440133"/>
    <lineage>
        <taxon>Eukaryota</taxon>
        <taxon>Fungi</taxon>
        <taxon>Fungi incertae sedis</taxon>
        <taxon>Mucoromycota</taxon>
        <taxon>Mortierellomycotina</taxon>
        <taxon>Mortierellomycetes</taxon>
        <taxon>Mortierellales</taxon>
        <taxon>Mortierellaceae</taxon>
        <taxon>Modicella</taxon>
    </lineage>
</organism>
<accession>A0A9P6IM13</accession>
<comment type="similarity">
    <text evidence="1">Belongs to the ACBP family.</text>
</comment>
<dbReference type="Pfam" id="PF00887">
    <property type="entry name" value="ACBP"/>
    <property type="match status" value="1"/>
</dbReference>
<gene>
    <name evidence="4" type="ORF">BGZ65_000639</name>
</gene>
<dbReference type="PANTHER" id="PTHR23310:SF62">
    <property type="entry name" value="ACYL-COA BINDING PROTEIN 1, ISOFORM A"/>
    <property type="match status" value="1"/>
</dbReference>
<evidence type="ECO:0000259" key="3">
    <source>
        <dbReference type="PROSITE" id="PS51228"/>
    </source>
</evidence>
<name>A0A9P6IM13_9FUNG</name>
<dbReference type="AlphaFoldDB" id="A0A9P6IM13"/>
<evidence type="ECO:0000313" key="5">
    <source>
        <dbReference type="Proteomes" id="UP000749646"/>
    </source>
</evidence>
<sequence length="87" mass="9509">MANTPEFLAAAEKVKTLPVSPGNADLLQLYGLFKQATSGDVDTPRPGVFDVKNKAKWDAWKEKEGIKPEEAETLYMALVEKLSATAK</sequence>
<feature type="domain" description="ACB" evidence="3">
    <location>
        <begin position="1"/>
        <end position="87"/>
    </location>
</feature>
<dbReference type="OrthoDB" id="346910at2759"/>
<dbReference type="InterPro" id="IPR035984">
    <property type="entry name" value="Acyl-CoA-binding_sf"/>
</dbReference>
<dbReference type="Proteomes" id="UP000749646">
    <property type="component" value="Unassembled WGS sequence"/>
</dbReference>
<dbReference type="Gene3D" id="1.20.80.10">
    <property type="match status" value="1"/>
</dbReference>
<dbReference type="PROSITE" id="PS51228">
    <property type="entry name" value="ACB_2"/>
    <property type="match status" value="1"/>
</dbReference>
<dbReference type="InterPro" id="IPR000582">
    <property type="entry name" value="Acyl-CoA-binding_protein"/>
</dbReference>
<dbReference type="EMBL" id="JAAAHW010009635">
    <property type="protein sequence ID" value="KAF9938022.1"/>
    <property type="molecule type" value="Genomic_DNA"/>
</dbReference>
<dbReference type="SUPFAM" id="SSF47027">
    <property type="entry name" value="Acyl-CoA binding protein"/>
    <property type="match status" value="1"/>
</dbReference>
<dbReference type="PRINTS" id="PR00689">
    <property type="entry name" value="ACOABINDINGP"/>
</dbReference>
<protein>
    <recommendedName>
        <fullName evidence="3">ACB domain-containing protein</fullName>
    </recommendedName>
</protein>
<dbReference type="InterPro" id="IPR022408">
    <property type="entry name" value="Acyl-CoA-binding_prot_CS"/>
</dbReference>